<protein>
    <submittedName>
        <fullName evidence="1">Uncharacterized protein</fullName>
    </submittedName>
</protein>
<gene>
    <name evidence="1" type="ORF">CFH99_14760</name>
</gene>
<dbReference type="SUPFAM" id="SSF88946">
    <property type="entry name" value="Sigma2 domain of RNA polymerase sigma factors"/>
    <property type="match status" value="1"/>
</dbReference>
<sequence>MDRVDDLAELLAAAARGNRAAFRRFYDATSTRAYRLELVRARARGVAHPHAVAERATADRFLRAWQASPEYAASGLSPLAWLLALPAAPVPEPAQACSLEAIA</sequence>
<evidence type="ECO:0000313" key="2">
    <source>
        <dbReference type="Proteomes" id="UP000662818"/>
    </source>
</evidence>
<accession>A0ABX7PM33</accession>
<organism evidence="1 2">
    <name type="scientific">Nocardioides aromaticivorans</name>
    <dbReference type="NCBI Taxonomy" id="200618"/>
    <lineage>
        <taxon>Bacteria</taxon>
        <taxon>Bacillati</taxon>
        <taxon>Actinomycetota</taxon>
        <taxon>Actinomycetes</taxon>
        <taxon>Propionibacteriales</taxon>
        <taxon>Nocardioidaceae</taxon>
        <taxon>Nocardioides</taxon>
    </lineage>
</organism>
<dbReference type="RefSeq" id="WP_207006029.1">
    <property type="nucleotide sequence ID" value="NZ_CP022295.1"/>
</dbReference>
<evidence type="ECO:0000313" key="1">
    <source>
        <dbReference type="EMBL" id="QSR26889.1"/>
    </source>
</evidence>
<reference evidence="1 2" key="1">
    <citation type="submission" date="2017-06" db="EMBL/GenBank/DDBJ databases">
        <title>Complete Genome Sequence of the Soil Carbazole-Degrading Bacterium Nocardioides aromaticivorans IC177.</title>
        <authorList>
            <person name="Vejarano F."/>
            <person name="Suzuki-Minakuchi C."/>
            <person name="Ohtsubo Y."/>
            <person name="Tsuda M."/>
            <person name="Okada K."/>
            <person name="Nojiri H."/>
        </authorList>
    </citation>
    <scope>NUCLEOTIDE SEQUENCE [LARGE SCALE GENOMIC DNA]</scope>
    <source>
        <strain evidence="1 2">IC177</strain>
    </source>
</reference>
<dbReference type="EMBL" id="CP022295">
    <property type="protein sequence ID" value="QSR26889.1"/>
    <property type="molecule type" value="Genomic_DNA"/>
</dbReference>
<dbReference type="Proteomes" id="UP000662818">
    <property type="component" value="Chromosome"/>
</dbReference>
<keyword evidence="2" id="KW-1185">Reference proteome</keyword>
<dbReference type="InterPro" id="IPR013325">
    <property type="entry name" value="RNA_pol_sigma_r2"/>
</dbReference>
<dbReference type="Gene3D" id="1.10.1740.10">
    <property type="match status" value="1"/>
</dbReference>
<name>A0ABX7PM33_9ACTN</name>
<proteinExistence type="predicted"/>